<accession>A0A132MS69</accession>
<dbReference type="AlphaFoldDB" id="A0A132MS69"/>
<dbReference type="PATRIC" id="fig|1469144.10.peg.1851"/>
<name>A0A132MS69_9ACTN</name>
<reference evidence="2" key="1">
    <citation type="submission" date="2015-04" db="EMBL/GenBank/DDBJ databases">
        <title>Physiological reanalysis, assessment of diazotrophy, and genome sequences of multiple isolates of Streptomyces thermoautotrophicus.</title>
        <authorList>
            <person name="MacKellar D.C."/>
            <person name="Lieber L."/>
            <person name="Norman J."/>
            <person name="Bolger A."/>
            <person name="Tobin C."/>
            <person name="Murray J.W."/>
            <person name="Chang R."/>
            <person name="Ford T."/>
            <person name="Nguyen P.Q."/>
            <person name="Woodward J."/>
            <person name="Permingeat H."/>
            <person name="Joshi N.S."/>
            <person name="Silver P.A."/>
            <person name="Usadel B."/>
            <person name="Rutherford A.W."/>
            <person name="Friesen M."/>
            <person name="Prell J."/>
        </authorList>
    </citation>
    <scope>NUCLEOTIDE SEQUENCE [LARGE SCALE GENOMIC DNA]</scope>
    <source>
        <strain evidence="2">H1</strain>
    </source>
</reference>
<keyword evidence="2" id="KW-1185">Reference proteome</keyword>
<dbReference type="EMBL" id="LAXD01000001">
    <property type="protein sequence ID" value="KWX00681.1"/>
    <property type="molecule type" value="Genomic_DNA"/>
</dbReference>
<evidence type="ECO:0000313" key="2">
    <source>
        <dbReference type="Proteomes" id="UP000070188"/>
    </source>
</evidence>
<protein>
    <submittedName>
        <fullName evidence="1">Uncharacterized protein</fullName>
    </submittedName>
</protein>
<gene>
    <name evidence="1" type="ORF">LI90_1704</name>
</gene>
<dbReference type="STRING" id="1469144.LI90_1704"/>
<sequence length="61" mass="6572">MHDTDVAGEDGLLFGHAIGLAEVPAAWRRRGIGLGRMDGPVLVRRQPVTVTGRCAWSVSCR</sequence>
<proteinExistence type="predicted"/>
<comment type="caution">
    <text evidence="1">The sequence shown here is derived from an EMBL/GenBank/DDBJ whole genome shotgun (WGS) entry which is preliminary data.</text>
</comment>
<dbReference type="Proteomes" id="UP000070188">
    <property type="component" value="Unassembled WGS sequence"/>
</dbReference>
<organism evidence="1 2">
    <name type="scientific">Carbonactinospora thermoautotrophica</name>
    <dbReference type="NCBI Taxonomy" id="1469144"/>
    <lineage>
        <taxon>Bacteria</taxon>
        <taxon>Bacillati</taxon>
        <taxon>Actinomycetota</taxon>
        <taxon>Actinomycetes</taxon>
        <taxon>Kitasatosporales</taxon>
        <taxon>Carbonactinosporaceae</taxon>
        <taxon>Carbonactinospora</taxon>
    </lineage>
</organism>
<dbReference type="RefSeq" id="WP_066886338.1">
    <property type="nucleotide sequence ID" value="NZ_CP171739.1"/>
</dbReference>
<evidence type="ECO:0000313" key="1">
    <source>
        <dbReference type="EMBL" id="KWX00681.1"/>
    </source>
</evidence>